<organism evidence="2 3">
    <name type="scientific">Flavobacterium croceum DSM 17960</name>
    <dbReference type="NCBI Taxonomy" id="1121886"/>
    <lineage>
        <taxon>Bacteria</taxon>
        <taxon>Pseudomonadati</taxon>
        <taxon>Bacteroidota</taxon>
        <taxon>Flavobacteriia</taxon>
        <taxon>Flavobacteriales</taxon>
        <taxon>Flavobacteriaceae</taxon>
        <taxon>Flavobacterium</taxon>
    </lineage>
</organism>
<dbReference type="SUPFAM" id="SSF56935">
    <property type="entry name" value="Porins"/>
    <property type="match status" value="1"/>
</dbReference>
<dbReference type="Proteomes" id="UP000237056">
    <property type="component" value="Unassembled WGS sequence"/>
</dbReference>
<feature type="chain" id="PRO_5015707841" evidence="1">
    <location>
        <begin position="20"/>
        <end position="413"/>
    </location>
</feature>
<proteinExistence type="predicted"/>
<evidence type="ECO:0000256" key="1">
    <source>
        <dbReference type="SAM" id="SignalP"/>
    </source>
</evidence>
<name>A0A2S4NAB3_9FLAO</name>
<sequence>MIKKIIVSLCFVFSVSALAQQSSSSPYSFFGIGEIKFKGTVENRSMGSLSVIPDSIHVNLQNPASYSNLRLTNYAIGGSYTTNTLKTTTQKENTQRTTIDYLSIAIPTKKVGLGIGLIPYSSVGYNLSSISNTEAHEYKGTGGINKAYLAASYKLSDNFSVGAEMQYNFGQIETRSIYSVYGVQYSTREINTSNATGMNIVTGVFYQRKLNNKVQLFSSATFTPEATLKLKNSRSIATIQVGSTGGESLIDSATDVTVPDTKMKLPTKYSFGIGVGELKKWAIGAEVTLVDNANFSNRFADISSTYKNGNKINFGGYYIPKYNAYSNFFKKVVYRGGLRFENTGLVINNQTVNDKAVTAGIGLPVRGSFSNVNIGFEYGSRGTVSSNLIKENYFTVSFALSFNDKWFTKRKYD</sequence>
<keyword evidence="1" id="KW-0732">Signal</keyword>
<feature type="signal peptide" evidence="1">
    <location>
        <begin position="1"/>
        <end position="19"/>
    </location>
</feature>
<dbReference type="Gene3D" id="2.40.160.60">
    <property type="entry name" value="Outer membrane protein transport protein (OMPP1/FadL/TodX)"/>
    <property type="match status" value="1"/>
</dbReference>
<dbReference type="RefSeq" id="WP_103725293.1">
    <property type="nucleotide sequence ID" value="NZ_PQNY01000003.1"/>
</dbReference>
<reference evidence="2 3" key="1">
    <citation type="submission" date="2018-01" db="EMBL/GenBank/DDBJ databases">
        <title>Genomic Encyclopedia of Type Strains, Phase I: the one thousand microbial genomes (KMG-I) project.</title>
        <authorList>
            <person name="Goeker M."/>
        </authorList>
    </citation>
    <scope>NUCLEOTIDE SEQUENCE [LARGE SCALE GENOMIC DNA]</scope>
    <source>
        <strain evidence="2 3">DSM 17960</strain>
    </source>
</reference>
<evidence type="ECO:0000313" key="3">
    <source>
        <dbReference type="Proteomes" id="UP000237056"/>
    </source>
</evidence>
<protein>
    <submittedName>
        <fullName evidence="2">Long-subunit fatty acid transport protein</fullName>
    </submittedName>
</protein>
<gene>
    <name evidence="2" type="ORF">Q361_103150</name>
</gene>
<dbReference type="OrthoDB" id="1491239at2"/>
<keyword evidence="3" id="KW-1185">Reference proteome</keyword>
<accession>A0A2S4NAB3</accession>
<comment type="caution">
    <text evidence="2">The sequence shown here is derived from an EMBL/GenBank/DDBJ whole genome shotgun (WGS) entry which is preliminary data.</text>
</comment>
<dbReference type="AlphaFoldDB" id="A0A2S4NAB3"/>
<dbReference type="EMBL" id="PQNY01000003">
    <property type="protein sequence ID" value="POS02636.1"/>
    <property type="molecule type" value="Genomic_DNA"/>
</dbReference>
<evidence type="ECO:0000313" key="2">
    <source>
        <dbReference type="EMBL" id="POS02636.1"/>
    </source>
</evidence>